<dbReference type="SUPFAM" id="SSF53850">
    <property type="entry name" value="Periplasmic binding protein-like II"/>
    <property type="match status" value="1"/>
</dbReference>
<dbReference type="Gene3D" id="1.10.10.10">
    <property type="entry name" value="Winged helix-like DNA-binding domain superfamily/Winged helix DNA-binding domain"/>
    <property type="match status" value="1"/>
</dbReference>
<sequence length="303" mass="32813">MIDKLEMFIALANERHFGRAAEVCGVTQPSLSGAIRQLEDQLGVQLVWRGSRFQGLTPEGQRVLEWALRIVADARTLREEMRAARQGLAGNLRIGVIPTALSMIVDLTAGFAARHPNVHLTILSRSSHEILTALDRLELDAGITYLENEPLGRVTRVPLFHESYGLLVAPGHPLAGAARTSWAEVARLPLCLLTPDMQNRRILNHHMNGAGVEARARIESNSVITLAAHVATGDWASVLPSRMAELLTGPRLVAVPIDDPSARHPVGLITPEREPHTPVIAALLDAARRLPDLDGGKAPGGSR</sequence>
<dbReference type="InterPro" id="IPR036388">
    <property type="entry name" value="WH-like_DNA-bd_sf"/>
</dbReference>
<evidence type="ECO:0000256" key="4">
    <source>
        <dbReference type="ARBA" id="ARBA00023163"/>
    </source>
</evidence>
<evidence type="ECO:0000313" key="6">
    <source>
        <dbReference type="EMBL" id="MFD1912727.1"/>
    </source>
</evidence>
<proteinExistence type="inferred from homology"/>
<dbReference type="PANTHER" id="PTHR30419:SF31">
    <property type="entry name" value="BLR3139 PROTEIN"/>
    <property type="match status" value="1"/>
</dbReference>
<dbReference type="SUPFAM" id="SSF46785">
    <property type="entry name" value="Winged helix' DNA-binding domain"/>
    <property type="match status" value="1"/>
</dbReference>
<dbReference type="Proteomes" id="UP001597353">
    <property type="component" value="Unassembled WGS sequence"/>
</dbReference>
<keyword evidence="2" id="KW-0805">Transcription regulation</keyword>
<dbReference type="CDD" id="cd05466">
    <property type="entry name" value="PBP2_LTTR_substrate"/>
    <property type="match status" value="1"/>
</dbReference>
<reference evidence="7" key="1">
    <citation type="journal article" date="2019" name="Int. J. Syst. Evol. Microbiol.">
        <title>The Global Catalogue of Microorganisms (GCM) 10K type strain sequencing project: providing services to taxonomists for standard genome sequencing and annotation.</title>
        <authorList>
            <consortium name="The Broad Institute Genomics Platform"/>
            <consortium name="The Broad Institute Genome Sequencing Center for Infectious Disease"/>
            <person name="Wu L."/>
            <person name="Ma J."/>
        </authorList>
    </citation>
    <scope>NUCLEOTIDE SEQUENCE [LARGE SCALE GENOMIC DNA]</scope>
    <source>
        <strain evidence="7">CGMCC 4.7242</strain>
    </source>
</reference>
<dbReference type="Pfam" id="PF03466">
    <property type="entry name" value="LysR_substrate"/>
    <property type="match status" value="1"/>
</dbReference>
<dbReference type="RefSeq" id="WP_390261471.1">
    <property type="nucleotide sequence ID" value="NZ_JBHUGH010000009.1"/>
</dbReference>
<keyword evidence="3" id="KW-0238">DNA-binding</keyword>
<comment type="similarity">
    <text evidence="1">Belongs to the LysR transcriptional regulatory family.</text>
</comment>
<gene>
    <name evidence="6" type="ORF">ACFSGJ_10950</name>
</gene>
<evidence type="ECO:0000313" key="7">
    <source>
        <dbReference type="Proteomes" id="UP001597353"/>
    </source>
</evidence>
<dbReference type="Pfam" id="PF00126">
    <property type="entry name" value="HTH_1"/>
    <property type="match status" value="1"/>
</dbReference>
<keyword evidence="4" id="KW-0804">Transcription</keyword>
<protein>
    <submittedName>
        <fullName evidence="6">LysR family transcriptional regulator</fullName>
    </submittedName>
</protein>
<dbReference type="PANTHER" id="PTHR30419">
    <property type="entry name" value="HTH-TYPE TRANSCRIPTIONAL REGULATOR YBHD"/>
    <property type="match status" value="1"/>
</dbReference>
<comment type="caution">
    <text evidence="6">The sequence shown here is derived from an EMBL/GenBank/DDBJ whole genome shotgun (WGS) entry which is preliminary data.</text>
</comment>
<evidence type="ECO:0000256" key="2">
    <source>
        <dbReference type="ARBA" id="ARBA00023015"/>
    </source>
</evidence>
<dbReference type="Gene3D" id="3.40.190.290">
    <property type="match status" value="1"/>
</dbReference>
<evidence type="ECO:0000259" key="5">
    <source>
        <dbReference type="PROSITE" id="PS50931"/>
    </source>
</evidence>
<dbReference type="InterPro" id="IPR000847">
    <property type="entry name" value="LysR_HTH_N"/>
</dbReference>
<accession>A0ABW4S829</accession>
<feature type="domain" description="HTH lysR-type" evidence="5">
    <location>
        <begin position="1"/>
        <end position="57"/>
    </location>
</feature>
<evidence type="ECO:0000256" key="3">
    <source>
        <dbReference type="ARBA" id="ARBA00023125"/>
    </source>
</evidence>
<dbReference type="InterPro" id="IPR005119">
    <property type="entry name" value="LysR_subst-bd"/>
</dbReference>
<dbReference type="InterPro" id="IPR050950">
    <property type="entry name" value="HTH-type_LysR_regulators"/>
</dbReference>
<dbReference type="PRINTS" id="PR00039">
    <property type="entry name" value="HTHLYSR"/>
</dbReference>
<keyword evidence="7" id="KW-1185">Reference proteome</keyword>
<organism evidence="6 7">
    <name type="scientific">Halodurantibacterium flavum</name>
    <dbReference type="NCBI Taxonomy" id="1382802"/>
    <lineage>
        <taxon>Bacteria</taxon>
        <taxon>Pseudomonadati</taxon>
        <taxon>Pseudomonadota</taxon>
        <taxon>Alphaproteobacteria</taxon>
        <taxon>Rhodobacterales</taxon>
        <taxon>Paracoccaceae</taxon>
        <taxon>Halodurantibacterium</taxon>
    </lineage>
</organism>
<evidence type="ECO:0000256" key="1">
    <source>
        <dbReference type="ARBA" id="ARBA00009437"/>
    </source>
</evidence>
<dbReference type="PROSITE" id="PS50931">
    <property type="entry name" value="HTH_LYSR"/>
    <property type="match status" value="1"/>
</dbReference>
<dbReference type="EMBL" id="JBHUGH010000009">
    <property type="protein sequence ID" value="MFD1912727.1"/>
    <property type="molecule type" value="Genomic_DNA"/>
</dbReference>
<dbReference type="InterPro" id="IPR036390">
    <property type="entry name" value="WH_DNA-bd_sf"/>
</dbReference>
<name>A0ABW4S829_9RHOB</name>